<sequence length="1829" mass="210878">MSQSELTRPNSGNSRRNPRDNRNRFSKQNYVTDNKYYQRECTVRVEKIPTQVIGERVVIEDIETLTGMNTVLAVVRCDLSSYDVTFDCKENAFKMLRGVEIARVEISSAITSKIESKGVKVVSPVYRRTVPGTQVADGTRFMRCKFPPGVVSLPWSMPFKFGTDNKYYRVVHNNQTKVCSECSSPEHMRKDCPHFLCYGCGDTGHALKSCRAKKCKFCHNLLLKCVCKPSTRWEHESRNREENKDNCPDCGQYFCMCKCRICGNANLKCTCACYTCDTVPCVCKCHQCRSDPCVCPCTDCSKCPCVCQCTECDQPLKDCICMVANDNDSEVIIQRRPDENHADDEDTETVVKSIVSENVHDNESIASENCIEDEAKQDSEAKIQLDGSDKIGKTDVSNLTIVEVEVHNEQNGAPDGLKRKRPISEDGIDDNDDHRTDSSIETDIIESESLVAGTDRELSEGKKIKRDDDITPSCNAVVGGSDEINDVDMENSLSLNEIIGTPVGDEVITTEGAKENEELSVCSGDGYESSVEILDINSDGDVKNVGKFISAKQARKLKKKEKKLERRSRMKPTPNLDGKITCNNGLNCRQGVAVLANNYCKDKIKFVYSDEKGRFLHVTFLENEKLYNIISIYAPNTVAERTEFFEFVKLYTENMDNLIIGGDFKTRLSNLDKGGKTKHIVDEPCRKLYQIVNDNNVYDVWRARNTHSRIFSWKRISNNELQQSRIDYFLVSRQLSPCIQNVYYNLTSLSDHAFVILNLNCNNIERGPGLWILNNTLLQNEQYVRRVKEIITVEKEIELYDRDILIWWDNLKYKIKRYSQIFSSSIAKENRRDYFRLEKQINSLCEKAANGNDIDIAKLESLRLELSQYELEKCRGAVLRSKAVWAVESDKNTKYFLNLEKYKQENNSVKELLNVNNECVNDINGILDLQYDLYKELYTCVDTDGIKMNELLDCVDVKIDENDHQLCESDISFDEIIKALSQMSKNKSPGSDGLTVEFYCHFYSELKYVLMKLYNTIEQEGFLSRSMKCGVISLVFKKKAAEPLHSKIVKNDLIKGIVVPNSEKEGLIFQHADDTTLSVCNKQSISEVFKVFDLYSRATGAKINRQKSEILCVGKGELSPVEKQEYGLQVCDNNVQLLGIYVGKNKNICDDLNWKEKISKLKSLLNIWLQRQLTLQGRVIVVNTLMMSRFWYTLFVSSIPEWAYNEIKILCLNFVWNKRSHLVNYNVIINPKCNGGLQLVDMKCKIHAFRLKFLGRLINDEYDVLWKYTFKYFVSKIYNMNLGLEVLFIQVPHCELKCLPIVYIEMLEAWYVLRRKSELKLSVENIYDQPLFKNPEIVLKDKPILWYDFINAGFLPDCAIVEIIQNVFENSNVKNVIGRYHCLICAIPDDWKQTVQSELHHRNAKRTIDISVIINHVPFELPLCTVKKLYNCLLDDICKDPCGIEMWKTLFNIDDNDFSKIWCNVNLFWKPAKFIELDYKILHNCIFTKSKFKRIGWSDDDLCDVCGSEIEDLVHMFINCDELLEFHNYLSELFVKLFENCDSDRISGVQSEHLLLFGLNWKMKAFELDKCRGAVLRSKAIWAVESDKNTKYFLNLEKYKQENNSIKELLNDNNESVYATEGILDLQYKFYKELYSCVDTDNDKMSELLDSVDTKIDDNDCNFCDADISHEEILRLLELKLINRSQKILCVGYGELSDVETEQFGLQVCKDAIQLLGVDVRPNKSLCDDMNWKNKIKKVRSLLNMWLQRQLTLQGRVTVVNTLMLSRFWYTLFVTSMPEWAYVEIKRLCVNFIWDNRSHLVKYSSIVDENVKGGLQLSDIKCKMYAFRI</sequence>
<gene>
    <name evidence="4" type="ORF">MCOR_3605</name>
</gene>
<dbReference type="Proteomes" id="UP000507470">
    <property type="component" value="Unassembled WGS sequence"/>
</dbReference>
<evidence type="ECO:0000313" key="5">
    <source>
        <dbReference type="Proteomes" id="UP000507470"/>
    </source>
</evidence>
<keyword evidence="5" id="KW-1185">Reference proteome</keyword>
<evidence type="ECO:0000313" key="4">
    <source>
        <dbReference type="EMBL" id="CAC5361466.1"/>
    </source>
</evidence>
<dbReference type="OrthoDB" id="5985917at2759"/>
<dbReference type="CDD" id="cd09076">
    <property type="entry name" value="L1-EN"/>
    <property type="match status" value="1"/>
</dbReference>
<keyword evidence="1" id="KW-0863">Zinc-finger</keyword>
<reference evidence="4 5" key="1">
    <citation type="submission" date="2020-06" db="EMBL/GenBank/DDBJ databases">
        <authorList>
            <person name="Li R."/>
            <person name="Bekaert M."/>
        </authorList>
    </citation>
    <scope>NUCLEOTIDE SEQUENCE [LARGE SCALE GENOMIC DNA]</scope>
    <source>
        <strain evidence="5">wild</strain>
    </source>
</reference>
<dbReference type="SUPFAM" id="SSF56219">
    <property type="entry name" value="DNase I-like"/>
    <property type="match status" value="1"/>
</dbReference>
<dbReference type="EMBL" id="CACVKT020000599">
    <property type="protein sequence ID" value="CAC5361466.1"/>
    <property type="molecule type" value="Genomic_DNA"/>
</dbReference>
<keyword evidence="1" id="KW-0862">Zinc</keyword>
<feature type="region of interest" description="Disordered" evidence="2">
    <location>
        <begin position="407"/>
        <end position="446"/>
    </location>
</feature>
<protein>
    <recommendedName>
        <fullName evidence="3">CCHC-type domain-containing protein</fullName>
    </recommendedName>
</protein>
<proteinExistence type="predicted"/>
<dbReference type="GO" id="GO:0008270">
    <property type="term" value="F:zinc ion binding"/>
    <property type="evidence" value="ECO:0007669"/>
    <property type="project" value="UniProtKB-KW"/>
</dbReference>
<dbReference type="GO" id="GO:0003676">
    <property type="term" value="F:nucleic acid binding"/>
    <property type="evidence" value="ECO:0007669"/>
    <property type="project" value="InterPro"/>
</dbReference>
<dbReference type="PANTHER" id="PTHR31635">
    <property type="entry name" value="REVERSE TRANSCRIPTASE DOMAIN-CONTAINING PROTEIN-RELATED"/>
    <property type="match status" value="1"/>
</dbReference>
<dbReference type="InterPro" id="IPR001878">
    <property type="entry name" value="Znf_CCHC"/>
</dbReference>
<evidence type="ECO:0000259" key="3">
    <source>
        <dbReference type="PROSITE" id="PS50158"/>
    </source>
</evidence>
<evidence type="ECO:0000256" key="1">
    <source>
        <dbReference type="PROSITE-ProRule" id="PRU00047"/>
    </source>
</evidence>
<feature type="domain" description="CCHC-type" evidence="3">
    <location>
        <begin position="197"/>
        <end position="211"/>
    </location>
</feature>
<dbReference type="PROSITE" id="PS50158">
    <property type="entry name" value="ZF_CCHC"/>
    <property type="match status" value="1"/>
</dbReference>
<dbReference type="PANTHER" id="PTHR31635:SF196">
    <property type="entry name" value="REVERSE TRANSCRIPTASE DOMAIN-CONTAINING PROTEIN-RELATED"/>
    <property type="match status" value="1"/>
</dbReference>
<keyword evidence="1" id="KW-0479">Metal-binding</keyword>
<dbReference type="SMART" id="SM00343">
    <property type="entry name" value="ZnF_C2HC"/>
    <property type="match status" value="2"/>
</dbReference>
<evidence type="ECO:0000256" key="2">
    <source>
        <dbReference type="SAM" id="MobiDB-lite"/>
    </source>
</evidence>
<accession>A0A6J8A5F2</accession>
<organism evidence="4 5">
    <name type="scientific">Mytilus coruscus</name>
    <name type="common">Sea mussel</name>
    <dbReference type="NCBI Taxonomy" id="42192"/>
    <lineage>
        <taxon>Eukaryota</taxon>
        <taxon>Metazoa</taxon>
        <taxon>Spiralia</taxon>
        <taxon>Lophotrochozoa</taxon>
        <taxon>Mollusca</taxon>
        <taxon>Bivalvia</taxon>
        <taxon>Autobranchia</taxon>
        <taxon>Pteriomorphia</taxon>
        <taxon>Mytilida</taxon>
        <taxon>Mytiloidea</taxon>
        <taxon>Mytilidae</taxon>
        <taxon>Mytilinae</taxon>
        <taxon>Mytilus</taxon>
    </lineage>
</organism>
<dbReference type="Gene3D" id="3.60.10.10">
    <property type="entry name" value="Endonuclease/exonuclease/phosphatase"/>
    <property type="match status" value="1"/>
</dbReference>
<name>A0A6J8A5F2_MYTCO</name>
<dbReference type="InterPro" id="IPR036691">
    <property type="entry name" value="Endo/exonu/phosph_ase_sf"/>
</dbReference>
<feature type="region of interest" description="Disordered" evidence="2">
    <location>
        <begin position="1"/>
        <end position="29"/>
    </location>
</feature>